<dbReference type="Pfam" id="PF00487">
    <property type="entry name" value="FA_desaturase"/>
    <property type="match status" value="1"/>
</dbReference>
<dbReference type="STRING" id="282301.A0A267DTB7"/>
<feature type="transmembrane region" description="Helical" evidence="8">
    <location>
        <begin position="284"/>
        <end position="313"/>
    </location>
</feature>
<dbReference type="PROSITE" id="PS50255">
    <property type="entry name" value="CYTOCHROME_B5_2"/>
    <property type="match status" value="1"/>
</dbReference>
<dbReference type="AlphaFoldDB" id="A0A267DTB7"/>
<dbReference type="InterPro" id="IPR036400">
    <property type="entry name" value="Cyt_B5-like_heme/steroid_sf"/>
</dbReference>
<keyword evidence="5" id="KW-0560">Oxidoreductase</keyword>
<dbReference type="InterPro" id="IPR005804">
    <property type="entry name" value="FA_desaturase_dom"/>
</dbReference>
<dbReference type="Gene3D" id="3.10.120.10">
    <property type="entry name" value="Cytochrome b5-like heme/steroid binding domain"/>
    <property type="match status" value="1"/>
</dbReference>
<evidence type="ECO:0000256" key="3">
    <source>
        <dbReference type="ARBA" id="ARBA00022692"/>
    </source>
</evidence>
<sequence>QQPPTAAMSNEFSWEEIRSHTSPDSRWLVVDNAVYDVSRWAQKHPGGSRLLSHYAGQDATEAFRAFHLDQSTVAKWLAPLRIGRVCSNDPERLVAMRTDFERLRKDAQARGLFKPSLVFYALMLAHIFALEAIAYACLRFWGTGWLPYIVALCLYATAQSQASWLQHDFGHLSVFHNRRWDGWLHQLTMSYFKGASAHWWKHLHYQHHSKPNVMNKDPDVRIQPLFVVGKTMPKETAANPKSPYVPYHFQHRYFFAIGPPLLFPVYFQIATFRHAISRRCYVDLACMALFFAKIVVLYRPLLGLGGAFLYYFLVRMIESHWFTWVSQSNHIPMEIEHDRAEPWLALQLHATCDIEKSPFNDWFTGHLNFQIEHHLFPTMPRHNYYKIQPDVQHLCQKYGIRHEIKPLWRAFCDVIGSLRHSGEIWHAAYHAHHMD</sequence>
<dbReference type="Proteomes" id="UP000215902">
    <property type="component" value="Unassembled WGS sequence"/>
</dbReference>
<evidence type="ECO:0000256" key="1">
    <source>
        <dbReference type="ARBA" id="ARBA00004141"/>
    </source>
</evidence>
<evidence type="ECO:0000313" key="10">
    <source>
        <dbReference type="EMBL" id="PAA51819.1"/>
    </source>
</evidence>
<dbReference type="EMBL" id="NIVC01003351">
    <property type="protein sequence ID" value="PAA51819.1"/>
    <property type="molecule type" value="Genomic_DNA"/>
</dbReference>
<dbReference type="GO" id="GO:0016020">
    <property type="term" value="C:membrane"/>
    <property type="evidence" value="ECO:0007669"/>
    <property type="project" value="UniProtKB-SubCell"/>
</dbReference>
<keyword evidence="12" id="KW-1185">Reference proteome</keyword>
<gene>
    <name evidence="11" type="ORF">BOX15_Mlig034529g2</name>
    <name evidence="10" type="ORF">BOX15_Mlig034529g4</name>
</gene>
<keyword evidence="4 8" id="KW-1133">Transmembrane helix</keyword>
<reference evidence="10 12" key="1">
    <citation type="submission" date="2017-06" db="EMBL/GenBank/DDBJ databases">
        <title>A platform for efficient transgenesis in Macrostomum lignano, a flatworm model organism for stem cell research.</title>
        <authorList>
            <person name="Berezikov E."/>
        </authorList>
    </citation>
    <scope>NUCLEOTIDE SEQUENCE [LARGE SCALE GENOMIC DNA]</scope>
    <source>
        <strain evidence="10">DV1</strain>
        <tissue evidence="10">Whole organism</tissue>
    </source>
</reference>
<organism evidence="10 12">
    <name type="scientific">Macrostomum lignano</name>
    <dbReference type="NCBI Taxonomy" id="282301"/>
    <lineage>
        <taxon>Eukaryota</taxon>
        <taxon>Metazoa</taxon>
        <taxon>Spiralia</taxon>
        <taxon>Lophotrochozoa</taxon>
        <taxon>Platyhelminthes</taxon>
        <taxon>Rhabditophora</taxon>
        <taxon>Macrostomorpha</taxon>
        <taxon>Macrostomida</taxon>
        <taxon>Macrostomidae</taxon>
        <taxon>Macrostomum</taxon>
    </lineage>
</organism>
<evidence type="ECO:0000256" key="8">
    <source>
        <dbReference type="SAM" id="Phobius"/>
    </source>
</evidence>
<dbReference type="PANTHER" id="PTHR19353">
    <property type="entry name" value="FATTY ACID DESATURASE 2"/>
    <property type="match status" value="1"/>
</dbReference>
<evidence type="ECO:0000256" key="7">
    <source>
        <dbReference type="ARBA" id="ARBA00023136"/>
    </source>
</evidence>
<evidence type="ECO:0000256" key="4">
    <source>
        <dbReference type="ARBA" id="ARBA00022989"/>
    </source>
</evidence>
<evidence type="ECO:0000313" key="12">
    <source>
        <dbReference type="Proteomes" id="UP000215902"/>
    </source>
</evidence>
<dbReference type="CDD" id="cd03506">
    <property type="entry name" value="Delta6-FADS-like"/>
    <property type="match status" value="1"/>
</dbReference>
<dbReference type="Pfam" id="PF00173">
    <property type="entry name" value="Cyt-b5"/>
    <property type="match status" value="1"/>
</dbReference>
<keyword evidence="6" id="KW-0443">Lipid metabolism</keyword>
<dbReference type="InterPro" id="IPR012171">
    <property type="entry name" value="Fatty_acid_desaturase"/>
</dbReference>
<feature type="transmembrane region" description="Helical" evidence="8">
    <location>
        <begin position="253"/>
        <end position="272"/>
    </location>
</feature>
<feature type="transmembrane region" description="Helical" evidence="8">
    <location>
        <begin position="117"/>
        <end position="138"/>
    </location>
</feature>
<proteinExistence type="inferred from homology"/>
<name>A0A267DTB7_9PLAT</name>
<keyword evidence="3 8" id="KW-0812">Transmembrane</keyword>
<dbReference type="InterPro" id="IPR001199">
    <property type="entry name" value="Cyt_B5-like_heme/steroid-bd"/>
</dbReference>
<keyword evidence="7 8" id="KW-0472">Membrane</keyword>
<evidence type="ECO:0000259" key="9">
    <source>
        <dbReference type="PROSITE" id="PS50255"/>
    </source>
</evidence>
<accession>A0A267DTB7</accession>
<evidence type="ECO:0000256" key="2">
    <source>
        <dbReference type="ARBA" id="ARBA00009295"/>
    </source>
</evidence>
<dbReference type="GO" id="GO:0006629">
    <property type="term" value="P:lipid metabolic process"/>
    <property type="evidence" value="ECO:0007669"/>
    <property type="project" value="UniProtKB-KW"/>
</dbReference>
<dbReference type="SMART" id="SM01117">
    <property type="entry name" value="Cyt-b5"/>
    <property type="match status" value="1"/>
</dbReference>
<feature type="domain" description="Cytochrome b5 heme-binding" evidence="9">
    <location>
        <begin position="9"/>
        <end position="86"/>
    </location>
</feature>
<dbReference type="GO" id="GO:0016717">
    <property type="term" value="F:oxidoreductase activity, acting on paired donors, with oxidation of a pair of donors resulting in the reduction of molecular oxygen to two molecules of water"/>
    <property type="evidence" value="ECO:0007669"/>
    <property type="project" value="TreeGrafter"/>
</dbReference>
<protein>
    <recommendedName>
        <fullName evidence="9">Cytochrome b5 heme-binding domain-containing protein</fullName>
    </recommendedName>
</protein>
<comment type="caution">
    <text evidence="10">The sequence shown here is derived from an EMBL/GenBank/DDBJ whole genome shotgun (WGS) entry which is preliminary data.</text>
</comment>
<evidence type="ECO:0000256" key="5">
    <source>
        <dbReference type="ARBA" id="ARBA00023002"/>
    </source>
</evidence>
<comment type="similarity">
    <text evidence="2">Belongs to the fatty acid desaturase type 1 family.</text>
</comment>
<dbReference type="OrthoDB" id="260091at2759"/>
<feature type="non-terminal residue" evidence="10">
    <location>
        <position position="1"/>
    </location>
</feature>
<dbReference type="PANTHER" id="PTHR19353:SF88">
    <property type="entry name" value="DELTA(5) FATTY ACID DESATURASE FAT-4"/>
    <property type="match status" value="1"/>
</dbReference>
<dbReference type="EMBL" id="NIVC01001171">
    <property type="protein sequence ID" value="PAA71330.1"/>
    <property type="molecule type" value="Genomic_DNA"/>
</dbReference>
<dbReference type="SUPFAM" id="SSF55856">
    <property type="entry name" value="Cytochrome b5-like heme/steroid binding domain"/>
    <property type="match status" value="1"/>
</dbReference>
<evidence type="ECO:0000313" key="11">
    <source>
        <dbReference type="EMBL" id="PAA71330.1"/>
    </source>
</evidence>
<comment type="subcellular location">
    <subcellularLocation>
        <location evidence="1">Membrane</location>
        <topology evidence="1">Multi-pass membrane protein</topology>
    </subcellularLocation>
</comment>
<dbReference type="PIRSF" id="PIRSF015921">
    <property type="entry name" value="FA_sphinglp_des"/>
    <property type="match status" value="1"/>
</dbReference>
<evidence type="ECO:0000256" key="6">
    <source>
        <dbReference type="ARBA" id="ARBA00023098"/>
    </source>
</evidence>